<protein>
    <submittedName>
        <fullName evidence="2">IS3 family transposase</fullName>
    </submittedName>
</protein>
<dbReference type="RefSeq" id="WP_227020420.1">
    <property type="nucleotide sequence ID" value="NZ_JAGSND010000024.1"/>
</dbReference>
<name>A0A8J8B2X9_9FIRM</name>
<dbReference type="SUPFAM" id="SSF53098">
    <property type="entry name" value="Ribonuclease H-like"/>
    <property type="match status" value="1"/>
</dbReference>
<dbReference type="EMBL" id="JAGSND010000024">
    <property type="protein sequence ID" value="MBR0600308.1"/>
    <property type="molecule type" value="Genomic_DNA"/>
</dbReference>
<evidence type="ECO:0000259" key="1">
    <source>
        <dbReference type="PROSITE" id="PS50994"/>
    </source>
</evidence>
<dbReference type="Gene3D" id="3.30.420.10">
    <property type="entry name" value="Ribonuclease H-like superfamily/Ribonuclease H"/>
    <property type="match status" value="1"/>
</dbReference>
<reference evidence="2" key="2">
    <citation type="submission" date="2021-04" db="EMBL/GenBank/DDBJ databases">
        <authorList>
            <person name="Liu J."/>
        </authorList>
    </citation>
    <scope>NUCLEOTIDE SEQUENCE</scope>
    <source>
        <strain evidence="2">BAD-6</strain>
    </source>
</reference>
<dbReference type="Pfam" id="PF13333">
    <property type="entry name" value="rve_2"/>
    <property type="match status" value="1"/>
</dbReference>
<feature type="domain" description="Integrase catalytic" evidence="1">
    <location>
        <begin position="1"/>
        <end position="149"/>
    </location>
</feature>
<dbReference type="GO" id="GO:0015074">
    <property type="term" value="P:DNA integration"/>
    <property type="evidence" value="ECO:0007669"/>
    <property type="project" value="InterPro"/>
</dbReference>
<keyword evidence="3" id="KW-1185">Reference proteome</keyword>
<gene>
    <name evidence="2" type="ORF">KCX82_20770</name>
</gene>
<comment type="caution">
    <text evidence="2">The sequence shown here is derived from an EMBL/GenBank/DDBJ whole genome shotgun (WGS) entry which is preliminary data.</text>
</comment>
<dbReference type="AlphaFoldDB" id="A0A8J8B2X9"/>
<dbReference type="InterPro" id="IPR001584">
    <property type="entry name" value="Integrase_cat-core"/>
</dbReference>
<organism evidence="2 3">
    <name type="scientific">Sinanaerobacter chloroacetimidivorans</name>
    <dbReference type="NCBI Taxonomy" id="2818044"/>
    <lineage>
        <taxon>Bacteria</taxon>
        <taxon>Bacillati</taxon>
        <taxon>Bacillota</taxon>
        <taxon>Clostridia</taxon>
        <taxon>Peptostreptococcales</taxon>
        <taxon>Anaerovoracaceae</taxon>
        <taxon>Sinanaerobacter</taxon>
    </lineage>
</organism>
<sequence>MTYVRVNYKWNYICLLVDLFNREIIGYSAGVHKNAELVFDAFATVHTDLNRIQMFHPDRGSEFNNQVIDEVLDVFHISRSLSLKGCSYGNAVAESTFKIFKSEFVLGRNFESLAKLKLELADYINWFNNFRIHSSFGYLSPKEFKASKL</sequence>
<evidence type="ECO:0000313" key="3">
    <source>
        <dbReference type="Proteomes" id="UP000675664"/>
    </source>
</evidence>
<dbReference type="InterPro" id="IPR012337">
    <property type="entry name" value="RNaseH-like_sf"/>
</dbReference>
<dbReference type="PANTHER" id="PTHR46889:SF4">
    <property type="entry name" value="TRANSPOSASE INSO FOR INSERTION SEQUENCE ELEMENT IS911B-RELATED"/>
    <property type="match status" value="1"/>
</dbReference>
<dbReference type="GO" id="GO:0003676">
    <property type="term" value="F:nucleic acid binding"/>
    <property type="evidence" value="ECO:0007669"/>
    <property type="project" value="InterPro"/>
</dbReference>
<proteinExistence type="predicted"/>
<dbReference type="InterPro" id="IPR036397">
    <property type="entry name" value="RNaseH_sf"/>
</dbReference>
<dbReference type="Proteomes" id="UP000675664">
    <property type="component" value="Unassembled WGS sequence"/>
</dbReference>
<dbReference type="InterPro" id="IPR050900">
    <property type="entry name" value="Transposase_IS3/IS150/IS904"/>
</dbReference>
<reference evidence="2" key="1">
    <citation type="submission" date="2021-04" db="EMBL/GenBank/DDBJ databases">
        <title>Sinoanaerobacter chloroacetimidivorans sp. nov., an obligate anaerobic bacterium isolated from anaerobic sludge.</title>
        <authorList>
            <person name="Bao Y."/>
        </authorList>
    </citation>
    <scope>NUCLEOTIDE SEQUENCE</scope>
    <source>
        <strain evidence="2">BAD-6</strain>
    </source>
</reference>
<evidence type="ECO:0000313" key="2">
    <source>
        <dbReference type="EMBL" id="MBR0600308.1"/>
    </source>
</evidence>
<accession>A0A8J8B2X9</accession>
<dbReference type="PANTHER" id="PTHR46889">
    <property type="entry name" value="TRANSPOSASE INSF FOR INSERTION SEQUENCE IS3B-RELATED"/>
    <property type="match status" value="1"/>
</dbReference>
<dbReference type="Pfam" id="PF00665">
    <property type="entry name" value="rve"/>
    <property type="match status" value="1"/>
</dbReference>
<dbReference type="PROSITE" id="PS50994">
    <property type="entry name" value="INTEGRASE"/>
    <property type="match status" value="1"/>
</dbReference>